<feature type="binding site" evidence="19">
    <location>
        <position position="288"/>
    </location>
    <ligand>
        <name>GTP</name>
        <dbReference type="ChEBI" id="CHEBI:37565"/>
    </ligand>
</feature>
<feature type="active site" description="Nucleophile; for GTP cyclohydrolase activity" evidence="19">
    <location>
        <position position="347"/>
    </location>
</feature>
<evidence type="ECO:0000256" key="17">
    <source>
        <dbReference type="ARBA" id="ARBA00043932"/>
    </source>
</evidence>
<dbReference type="GO" id="GO:0005525">
    <property type="term" value="F:GTP binding"/>
    <property type="evidence" value="ECO:0007669"/>
    <property type="project" value="UniProtKB-KW"/>
</dbReference>
<evidence type="ECO:0000256" key="2">
    <source>
        <dbReference type="ARBA" id="ARBA00001936"/>
    </source>
</evidence>
<dbReference type="Gene3D" id="3.40.50.10990">
    <property type="entry name" value="GTP cyclohydrolase II"/>
    <property type="match status" value="1"/>
</dbReference>
<feature type="binding site" evidence="19">
    <location>
        <position position="373"/>
    </location>
    <ligand>
        <name>GTP</name>
        <dbReference type="ChEBI" id="CHEBI:37565"/>
    </ligand>
</feature>
<dbReference type="EC" id="3.5.4.25" evidence="19"/>
<keyword evidence="14 19" id="KW-0464">Manganese</keyword>
<accession>A0A7D7RCY4</accession>
<evidence type="ECO:0000313" key="22">
    <source>
        <dbReference type="Proteomes" id="UP000515663"/>
    </source>
</evidence>
<dbReference type="GO" id="GO:0005829">
    <property type="term" value="C:cytosol"/>
    <property type="evidence" value="ECO:0007669"/>
    <property type="project" value="TreeGrafter"/>
</dbReference>
<dbReference type="InterPro" id="IPR032677">
    <property type="entry name" value="GTP_cyclohydro_II"/>
</dbReference>
<feature type="active site" description="Proton acceptor; for GTP cyclohydrolase activity" evidence="19">
    <location>
        <position position="345"/>
    </location>
</feature>
<dbReference type="Gene3D" id="3.90.870.10">
    <property type="entry name" value="DHBP synthase"/>
    <property type="match status" value="1"/>
</dbReference>
<dbReference type="GO" id="GO:0008270">
    <property type="term" value="F:zinc ion binding"/>
    <property type="evidence" value="ECO:0007669"/>
    <property type="project" value="UniProtKB-UniRule"/>
</dbReference>
<dbReference type="UniPathway" id="UPA00275">
    <property type="reaction ID" value="UER00399"/>
</dbReference>
<dbReference type="PIRSF" id="PIRSF001259">
    <property type="entry name" value="RibA"/>
    <property type="match status" value="1"/>
</dbReference>
<comment type="catalytic activity">
    <reaction evidence="1 19">
        <text>D-ribulose 5-phosphate = (2S)-2-hydroxy-3-oxobutyl phosphate + formate + H(+)</text>
        <dbReference type="Rhea" id="RHEA:18457"/>
        <dbReference type="ChEBI" id="CHEBI:15378"/>
        <dbReference type="ChEBI" id="CHEBI:15740"/>
        <dbReference type="ChEBI" id="CHEBI:58121"/>
        <dbReference type="ChEBI" id="CHEBI:58830"/>
        <dbReference type="EC" id="4.1.99.12"/>
    </reaction>
</comment>
<evidence type="ECO:0000256" key="11">
    <source>
        <dbReference type="ARBA" id="ARBA00022833"/>
    </source>
</evidence>
<gene>
    <name evidence="19" type="primary">ribBA</name>
    <name evidence="21" type="ORF">H1R19_08150</name>
</gene>
<dbReference type="KEGG" id="gji:H1R19_08150"/>
<dbReference type="GO" id="GO:0008686">
    <property type="term" value="F:3,4-dihydroxy-2-butanone-4-phosphate synthase activity"/>
    <property type="evidence" value="ECO:0007669"/>
    <property type="project" value="UniProtKB-UniRule"/>
</dbReference>
<dbReference type="EMBL" id="CP059491">
    <property type="protein sequence ID" value="QMT03070.1"/>
    <property type="molecule type" value="Genomic_DNA"/>
</dbReference>
<keyword evidence="11 19" id="KW-0862">Zinc</keyword>
<evidence type="ECO:0000256" key="3">
    <source>
        <dbReference type="ARBA" id="ARBA00002284"/>
    </source>
</evidence>
<feature type="binding site" evidence="19">
    <location>
        <position position="40"/>
    </location>
    <ligand>
        <name>Mg(2+)</name>
        <dbReference type="ChEBI" id="CHEBI:18420"/>
        <label>2</label>
    </ligand>
</feature>
<keyword evidence="9 19" id="KW-0547">Nucleotide-binding</keyword>
<keyword evidence="22" id="KW-1185">Reference proteome</keyword>
<evidence type="ECO:0000259" key="20">
    <source>
        <dbReference type="Pfam" id="PF00925"/>
    </source>
</evidence>
<comment type="function">
    <text evidence="17 19">Catalyzes the conversion of GTP to 2,5-diamino-6-ribosylamino-4(3H)-pyrimidinone 5'-phosphate (DARP), formate and pyrophosphate.</text>
</comment>
<dbReference type="InterPro" id="IPR000926">
    <property type="entry name" value="RibA"/>
</dbReference>
<feature type="binding site" evidence="19">
    <location>
        <begin position="39"/>
        <end position="40"/>
    </location>
    <ligand>
        <name>D-ribulose 5-phosphate</name>
        <dbReference type="ChEBI" id="CHEBI:58121"/>
    </ligand>
</feature>
<feature type="site" description="Essential for DHBP synthase activity" evidence="19">
    <location>
        <position position="137"/>
    </location>
</feature>
<evidence type="ECO:0000256" key="4">
    <source>
        <dbReference type="ARBA" id="ARBA00004853"/>
    </source>
</evidence>
<dbReference type="EC" id="4.1.99.12" evidence="19"/>
<feature type="binding site" evidence="19">
    <location>
        <begin position="151"/>
        <end position="155"/>
    </location>
    <ligand>
        <name>D-ribulose 5-phosphate</name>
        <dbReference type="ChEBI" id="CHEBI:58121"/>
    </ligand>
</feature>
<feature type="region of interest" description="DHBP synthase" evidence="19">
    <location>
        <begin position="1"/>
        <end position="212"/>
    </location>
</feature>
<feature type="binding site" evidence="19">
    <location>
        <position position="285"/>
    </location>
    <ligand>
        <name>Zn(2+)</name>
        <dbReference type="ChEBI" id="CHEBI:29105"/>
        <note>catalytic</note>
    </ligand>
</feature>
<dbReference type="PANTHER" id="PTHR21327">
    <property type="entry name" value="GTP CYCLOHYDROLASE II-RELATED"/>
    <property type="match status" value="1"/>
</dbReference>
<organism evidence="21 22">
    <name type="scientific">Gordonia jinghuaiqii</name>
    <dbReference type="NCBI Taxonomy" id="2758710"/>
    <lineage>
        <taxon>Bacteria</taxon>
        <taxon>Bacillati</taxon>
        <taxon>Actinomycetota</taxon>
        <taxon>Actinomycetes</taxon>
        <taxon>Mycobacteriales</taxon>
        <taxon>Gordoniaceae</taxon>
        <taxon>Gordonia</taxon>
    </lineage>
</organism>
<name>A0A7D7RCY4_9ACTN</name>
<dbReference type="GO" id="GO:0000287">
    <property type="term" value="F:magnesium ion binding"/>
    <property type="evidence" value="ECO:0007669"/>
    <property type="project" value="UniProtKB-UniRule"/>
</dbReference>
<dbReference type="NCBIfam" id="NF006803">
    <property type="entry name" value="PRK09311.1"/>
    <property type="match status" value="1"/>
</dbReference>
<evidence type="ECO:0000256" key="15">
    <source>
        <dbReference type="ARBA" id="ARBA00023239"/>
    </source>
</evidence>
<dbReference type="SUPFAM" id="SSF142695">
    <property type="entry name" value="RibA-like"/>
    <property type="match status" value="1"/>
</dbReference>
<keyword evidence="7 19" id="KW-0686">Riboflavin biosynthesis</keyword>
<comment type="function">
    <text evidence="3 19">Catalyzes the conversion of D-ribulose 5-phosphate to formate and 3,4-dihydroxy-2-butanone 4-phosphate.</text>
</comment>
<evidence type="ECO:0000313" key="21">
    <source>
        <dbReference type="EMBL" id="QMT03070.1"/>
    </source>
</evidence>
<evidence type="ECO:0000256" key="14">
    <source>
        <dbReference type="ARBA" id="ARBA00023211"/>
    </source>
</evidence>
<evidence type="ECO:0000256" key="12">
    <source>
        <dbReference type="ARBA" id="ARBA00022842"/>
    </source>
</evidence>
<evidence type="ECO:0000256" key="16">
    <source>
        <dbReference type="ARBA" id="ARBA00023268"/>
    </source>
</evidence>
<evidence type="ECO:0000256" key="10">
    <source>
        <dbReference type="ARBA" id="ARBA00022801"/>
    </source>
</evidence>
<protein>
    <recommendedName>
        <fullName evidence="19">Riboflavin biosynthesis protein RibBA</fullName>
    </recommendedName>
    <domain>
        <recommendedName>
            <fullName evidence="19">3,4-dihydroxy-2-butanone 4-phosphate synthase</fullName>
            <shortName evidence="19">DHBP synthase</shortName>
            <ecNumber evidence="19">4.1.99.12</ecNumber>
        </recommendedName>
    </domain>
    <domain>
        <recommendedName>
            <fullName evidence="19">GTP cyclohydrolase-2</fullName>
            <ecNumber evidence="19">3.5.4.25</ecNumber>
        </recommendedName>
        <alternativeName>
            <fullName evidence="19">GTP cyclohydrolase II</fullName>
        </alternativeName>
    </domain>
</protein>
<evidence type="ECO:0000256" key="13">
    <source>
        <dbReference type="ARBA" id="ARBA00023134"/>
    </source>
</evidence>
<comment type="pathway">
    <text evidence="4 19">Cofactor biosynthesis; riboflavin biosynthesis; 5-amino-6-(D-ribitylamino)uracil from GTP: step 1/4.</text>
</comment>
<dbReference type="NCBIfam" id="NF001591">
    <property type="entry name" value="PRK00393.1"/>
    <property type="match status" value="1"/>
</dbReference>
<evidence type="ECO:0000256" key="8">
    <source>
        <dbReference type="ARBA" id="ARBA00022723"/>
    </source>
</evidence>
<dbReference type="CDD" id="cd00641">
    <property type="entry name" value="GTP_cyclohydro2"/>
    <property type="match status" value="1"/>
</dbReference>
<feature type="binding site" evidence="19">
    <location>
        <position position="40"/>
    </location>
    <ligand>
        <name>Mg(2+)</name>
        <dbReference type="ChEBI" id="CHEBI:18420"/>
        <label>1</label>
    </ligand>
</feature>
<feature type="binding site" evidence="19">
    <location>
        <position position="333"/>
    </location>
    <ligand>
        <name>GTP</name>
        <dbReference type="ChEBI" id="CHEBI:37565"/>
    </ligand>
</feature>
<feature type="binding site" evidence="19">
    <location>
        <position position="44"/>
    </location>
    <ligand>
        <name>D-ribulose 5-phosphate</name>
        <dbReference type="ChEBI" id="CHEBI:58121"/>
    </ligand>
</feature>
<keyword evidence="15 19" id="KW-0456">Lyase</keyword>
<dbReference type="HAMAP" id="MF_01283">
    <property type="entry name" value="RibBA"/>
    <property type="match status" value="1"/>
</dbReference>
<feature type="site" description="Essential for DHBP synthase activity" evidence="19">
    <location>
        <position position="175"/>
    </location>
</feature>
<comment type="catalytic activity">
    <reaction evidence="18 19">
        <text>GTP + 4 H2O = 2,5-diamino-6-hydroxy-4-(5-phosphoribosylamino)-pyrimidine + formate + 2 phosphate + 3 H(+)</text>
        <dbReference type="Rhea" id="RHEA:23704"/>
        <dbReference type="ChEBI" id="CHEBI:15377"/>
        <dbReference type="ChEBI" id="CHEBI:15378"/>
        <dbReference type="ChEBI" id="CHEBI:15740"/>
        <dbReference type="ChEBI" id="CHEBI:37565"/>
        <dbReference type="ChEBI" id="CHEBI:43474"/>
        <dbReference type="ChEBI" id="CHEBI:58614"/>
        <dbReference type="EC" id="3.5.4.25"/>
    </reaction>
</comment>
<feature type="binding site" evidence="19">
    <location>
        <position position="283"/>
    </location>
    <ligand>
        <name>Zn(2+)</name>
        <dbReference type="ChEBI" id="CHEBI:29105"/>
        <note>catalytic</note>
    </ligand>
</feature>
<comment type="cofactor">
    <cofactor evidence="19">
        <name>Zn(2+)</name>
        <dbReference type="ChEBI" id="CHEBI:29105"/>
    </cofactor>
    <text evidence="19">Binds 1 zinc ion per subunit.</text>
</comment>
<dbReference type="InterPro" id="IPR036144">
    <property type="entry name" value="RibA-like_sf"/>
</dbReference>
<feature type="binding site" evidence="19">
    <location>
        <position position="272"/>
    </location>
    <ligand>
        <name>Zn(2+)</name>
        <dbReference type="ChEBI" id="CHEBI:29105"/>
        <note>catalytic</note>
    </ligand>
</feature>
<reference evidence="22" key="1">
    <citation type="submission" date="2020-07" db="EMBL/GenBank/DDBJ databases">
        <title>novel species isolated from the respiratory tract of Marmot.</title>
        <authorList>
            <person name="Zhang G."/>
        </authorList>
    </citation>
    <scope>NUCLEOTIDE SEQUENCE [LARGE SCALE GENOMIC DNA]</scope>
    <source>
        <strain evidence="22">686</strain>
    </source>
</reference>
<feature type="domain" description="GTP cyclohydrolase II" evidence="20">
    <location>
        <begin position="220"/>
        <end position="388"/>
    </location>
</feature>
<proteinExistence type="inferred from homology"/>
<evidence type="ECO:0000256" key="5">
    <source>
        <dbReference type="ARBA" id="ARBA00004904"/>
    </source>
</evidence>
<dbReference type="Proteomes" id="UP000515663">
    <property type="component" value="Chromosome"/>
</dbReference>
<comment type="similarity">
    <text evidence="6 19">In the N-terminal section; belongs to the DHBP synthase family.</text>
</comment>
<feature type="region of interest" description="GTP cyclohydrolase II" evidence="19">
    <location>
        <begin position="213"/>
        <end position="424"/>
    </location>
</feature>
<dbReference type="Pfam" id="PF00926">
    <property type="entry name" value="DHBP_synthase"/>
    <property type="match status" value="1"/>
</dbReference>
<evidence type="ECO:0000256" key="6">
    <source>
        <dbReference type="ARBA" id="ARBA00005520"/>
    </source>
</evidence>
<feature type="binding site" evidence="19">
    <location>
        <begin position="311"/>
        <end position="313"/>
    </location>
    <ligand>
        <name>GTP</name>
        <dbReference type="ChEBI" id="CHEBI:37565"/>
    </ligand>
</feature>
<sequence length="424" mass="44184">MTNTTPTPIGTEASTQSVARAVAAIAAGGFVVVVDDDDRENEGDLIASAASITDEQMSFLVRHTTGIICAPMTAERARRLDLPQMVADNRDAHGTAFTVTVDHHDAGTGVSARDRALTVRALAADDTAATDLRRPGHVFPLQAREGGVLTRAGHTEAAVDLVTMAGAGDVGVIGEIIAEDGSMRRGEDLLAFAAHHGLPVLRIADLVAHRAAAGTFVRQIATAAMPTLFGDFRAVAYRSDIDDTEHLALVMGDVAAAGASGEGALVRVHSECLTGDIVGSLRCDCGAQLEQALAAIAEEGCGAVVYLRGHEGRGIGLGHKIRAYALQEQGLDTVDANTALGLPVDSRTYGTGAAIISDLGIRRVRLITNNPAKYGGLGGHDLEIVGRVVMPTVPTPHNVRYLRTKQERMGHVLHGDALAETSGA</sequence>
<comment type="pathway">
    <text evidence="5 19">Cofactor biosynthesis; riboflavin biosynthesis; 2-hydroxy-3-oxobutyl phosphate from D-ribulose 5-phosphate: step 1/1.</text>
</comment>
<dbReference type="InterPro" id="IPR000422">
    <property type="entry name" value="DHBP_synthase_RibB"/>
</dbReference>
<dbReference type="FunFam" id="3.90.870.10:FF:000001">
    <property type="entry name" value="Riboflavin biosynthesis protein RibBA"/>
    <property type="match status" value="1"/>
</dbReference>
<keyword evidence="12 19" id="KW-0460">Magnesium</keyword>
<comment type="cofactor">
    <cofactor evidence="19">
        <name>Mg(2+)</name>
        <dbReference type="ChEBI" id="CHEBI:18420"/>
    </cofactor>
    <cofactor evidence="19">
        <name>Mn(2+)</name>
        <dbReference type="ChEBI" id="CHEBI:29035"/>
    </cofactor>
    <text evidence="19">Binds 2 divalent metal cations per subunit. Magnesium or manganese.</text>
</comment>
<dbReference type="GO" id="GO:0030145">
    <property type="term" value="F:manganese ion binding"/>
    <property type="evidence" value="ECO:0007669"/>
    <property type="project" value="UniProtKB-UniRule"/>
</dbReference>
<dbReference type="PANTHER" id="PTHR21327:SF18">
    <property type="entry name" value="3,4-DIHYDROXY-2-BUTANONE 4-PHOSPHATE SYNTHASE"/>
    <property type="match status" value="1"/>
</dbReference>
<keyword evidence="13 19" id="KW-0342">GTP-binding</keyword>
<evidence type="ECO:0000256" key="7">
    <source>
        <dbReference type="ARBA" id="ARBA00022619"/>
    </source>
</evidence>
<evidence type="ECO:0000256" key="18">
    <source>
        <dbReference type="ARBA" id="ARBA00049295"/>
    </source>
</evidence>
<dbReference type="NCBIfam" id="TIGR00505">
    <property type="entry name" value="ribA"/>
    <property type="match status" value="1"/>
</dbReference>
<dbReference type="GO" id="GO:0009231">
    <property type="term" value="P:riboflavin biosynthetic process"/>
    <property type="evidence" value="ECO:0007669"/>
    <property type="project" value="UniProtKB-UniRule"/>
</dbReference>
<feature type="binding site" evidence="19">
    <location>
        <begin position="267"/>
        <end position="271"/>
    </location>
    <ligand>
        <name>GTP</name>
        <dbReference type="ChEBI" id="CHEBI:37565"/>
    </ligand>
</feature>
<comment type="similarity">
    <text evidence="19">In the C-terminal section; belongs to the GTP cyclohydrolase II family.</text>
</comment>
<dbReference type="HAMAP" id="MF_00179">
    <property type="entry name" value="RibA"/>
    <property type="match status" value="1"/>
</dbReference>
<evidence type="ECO:0000256" key="9">
    <source>
        <dbReference type="ARBA" id="ARBA00022741"/>
    </source>
</evidence>
<feature type="binding site" evidence="19">
    <location>
        <position position="175"/>
    </location>
    <ligand>
        <name>D-ribulose 5-phosphate</name>
        <dbReference type="ChEBI" id="CHEBI:58121"/>
    </ligand>
</feature>
<evidence type="ECO:0000256" key="19">
    <source>
        <dbReference type="HAMAP-Rule" id="MF_01283"/>
    </source>
</evidence>
<keyword evidence="8 19" id="KW-0479">Metal-binding</keyword>
<dbReference type="Pfam" id="PF00925">
    <property type="entry name" value="GTP_cyclohydro2"/>
    <property type="match status" value="1"/>
</dbReference>
<dbReference type="HAMAP" id="MF_00180">
    <property type="entry name" value="RibB"/>
    <property type="match status" value="1"/>
</dbReference>
<keyword evidence="10 19" id="KW-0378">Hydrolase</keyword>
<dbReference type="FunFam" id="3.40.50.10990:FF:000001">
    <property type="entry name" value="Riboflavin biosynthesis protein RibBA"/>
    <property type="match status" value="1"/>
</dbReference>
<dbReference type="NCBIfam" id="TIGR00506">
    <property type="entry name" value="ribB"/>
    <property type="match status" value="1"/>
</dbReference>
<dbReference type="GO" id="GO:0003935">
    <property type="term" value="F:GTP cyclohydrolase II activity"/>
    <property type="evidence" value="ECO:0007669"/>
    <property type="project" value="UniProtKB-UniRule"/>
</dbReference>
<dbReference type="InterPro" id="IPR017945">
    <property type="entry name" value="DHBP_synth_RibB-like_a/b_dom"/>
</dbReference>
<dbReference type="SUPFAM" id="SSF55821">
    <property type="entry name" value="YrdC/RibB"/>
    <property type="match status" value="1"/>
</dbReference>
<comment type="cofactor">
    <cofactor evidence="2">
        <name>Mn(2+)</name>
        <dbReference type="ChEBI" id="CHEBI:29035"/>
    </cofactor>
</comment>
<dbReference type="AlphaFoldDB" id="A0A7D7RCY4"/>
<feature type="binding site" evidence="19">
    <location>
        <position position="154"/>
    </location>
    <ligand>
        <name>Mg(2+)</name>
        <dbReference type="ChEBI" id="CHEBI:18420"/>
        <label>2</label>
    </ligand>
</feature>
<dbReference type="InterPro" id="IPR016299">
    <property type="entry name" value="Riboflavin_synth_RibBA"/>
</dbReference>
<feature type="binding site" evidence="19">
    <location>
        <position position="368"/>
    </location>
    <ligand>
        <name>GTP</name>
        <dbReference type="ChEBI" id="CHEBI:37565"/>
    </ligand>
</feature>
<evidence type="ECO:0000256" key="1">
    <source>
        <dbReference type="ARBA" id="ARBA00000141"/>
    </source>
</evidence>
<dbReference type="RefSeq" id="WP_219851164.1">
    <property type="nucleotide sequence ID" value="NZ_CP059491.1"/>
</dbReference>
<keyword evidence="16 19" id="KW-0511">Multifunctional enzyme</keyword>